<evidence type="ECO:0000313" key="2">
    <source>
        <dbReference type="EMBL" id="KAL3803898.1"/>
    </source>
</evidence>
<proteinExistence type="predicted"/>
<evidence type="ECO:0000259" key="1">
    <source>
        <dbReference type="PROSITE" id="PS51112"/>
    </source>
</evidence>
<organism evidence="2 3">
    <name type="scientific">Cyclotella cryptica</name>
    <dbReference type="NCBI Taxonomy" id="29204"/>
    <lineage>
        <taxon>Eukaryota</taxon>
        <taxon>Sar</taxon>
        <taxon>Stramenopiles</taxon>
        <taxon>Ochrophyta</taxon>
        <taxon>Bacillariophyta</taxon>
        <taxon>Coscinodiscophyceae</taxon>
        <taxon>Thalassiosirophycidae</taxon>
        <taxon>Stephanodiscales</taxon>
        <taxon>Stephanodiscaceae</taxon>
        <taxon>Cyclotella</taxon>
    </lineage>
</organism>
<dbReference type="Pfam" id="PF01871">
    <property type="entry name" value="AMMECR1"/>
    <property type="match status" value="1"/>
</dbReference>
<protein>
    <recommendedName>
        <fullName evidence="1">AMMECR1 domain-containing protein</fullName>
    </recommendedName>
</protein>
<keyword evidence="3" id="KW-1185">Reference proteome</keyword>
<dbReference type="InterPro" id="IPR027485">
    <property type="entry name" value="AMMECR1_N"/>
</dbReference>
<evidence type="ECO:0000313" key="3">
    <source>
        <dbReference type="Proteomes" id="UP001516023"/>
    </source>
</evidence>
<dbReference type="InterPro" id="IPR023473">
    <property type="entry name" value="AMMECR1"/>
</dbReference>
<accession>A0ABD3QU09</accession>
<name>A0ABD3QU09_9STRA</name>
<dbReference type="EMBL" id="JABMIG020000011">
    <property type="protein sequence ID" value="KAL3803898.1"/>
    <property type="molecule type" value="Genomic_DNA"/>
</dbReference>
<dbReference type="PROSITE" id="PS51112">
    <property type="entry name" value="AMMECR1"/>
    <property type="match status" value="1"/>
</dbReference>
<dbReference type="Gene3D" id="3.30.700.20">
    <property type="entry name" value="Hypothetical protein ph0010, domain 1"/>
    <property type="match status" value="1"/>
</dbReference>
<comment type="caution">
    <text evidence="2">The sequence shown here is derived from an EMBL/GenBank/DDBJ whole genome shotgun (WGS) entry which is preliminary data.</text>
</comment>
<dbReference type="PANTHER" id="PTHR13016">
    <property type="entry name" value="AMMECR1 HOMOLOG"/>
    <property type="match status" value="1"/>
</dbReference>
<dbReference type="InterPro" id="IPR002733">
    <property type="entry name" value="AMMECR1_domain"/>
</dbReference>
<reference evidence="2 3" key="1">
    <citation type="journal article" date="2020" name="G3 (Bethesda)">
        <title>Improved Reference Genome for Cyclotella cryptica CCMP332, a Model for Cell Wall Morphogenesis, Salinity Adaptation, and Lipid Production in Diatoms (Bacillariophyta).</title>
        <authorList>
            <person name="Roberts W.R."/>
            <person name="Downey K.M."/>
            <person name="Ruck E.C."/>
            <person name="Traller J.C."/>
            <person name="Alverson A.J."/>
        </authorList>
    </citation>
    <scope>NUCLEOTIDE SEQUENCE [LARGE SCALE GENOMIC DNA]</scope>
    <source>
        <strain evidence="2 3">CCMP332</strain>
    </source>
</reference>
<dbReference type="SUPFAM" id="SSF143447">
    <property type="entry name" value="AMMECR1-like"/>
    <property type="match status" value="1"/>
</dbReference>
<dbReference type="PANTHER" id="PTHR13016:SF0">
    <property type="entry name" value="AMME SYNDROME CANDIDATE GENE 1 PROTEIN"/>
    <property type="match status" value="1"/>
</dbReference>
<dbReference type="InterPro" id="IPR036071">
    <property type="entry name" value="AMMECR1_dom_sf"/>
</dbReference>
<dbReference type="AlphaFoldDB" id="A0ABD3QU09"/>
<gene>
    <name evidence="2" type="ORF">HJC23_004060</name>
</gene>
<dbReference type="NCBIfam" id="TIGR00296">
    <property type="entry name" value="TIGR00296 family protein"/>
    <property type="match status" value="1"/>
</dbReference>
<dbReference type="Proteomes" id="UP001516023">
    <property type="component" value="Unassembled WGS sequence"/>
</dbReference>
<feature type="domain" description="AMMECR1" evidence="1">
    <location>
        <begin position="18"/>
        <end position="289"/>
    </location>
</feature>
<sequence length="324" mass="35883">MLGVVYRHDDGTEVGGENITEDLVATQDMCNYCFDVLLEKILRDSAPTKRHARSIVSAAKKQFENKHDGGGITKRVGTGEGCELFPQLGVSPSVECPLFVTWEKRVLNSPLLSPISSGFTTPTSSSLALDDDNSNQDSSEYILRGCIGTLSSRPLGTALSEFALASALRDKRFDPISLQELRELRVGVSLLVKYEECLNCFDWVVGTHGIIVRFKIDRGGRLGEDHYSATYLPEVAYEQGWNQDEAVISLVRKAGYRGSISNQMLEQIHCIRYQSSKCRSSYQEYLVSKGYDDDPLRGIDVLTAATVDRALRHDVNASKTCVNL</sequence>
<dbReference type="Gene3D" id="3.30.1490.150">
    <property type="entry name" value="Hypothetical protein ph0010, domain 2"/>
    <property type="match status" value="1"/>
</dbReference>